<gene>
    <name evidence="2" type="ORF">BN7_5314</name>
</gene>
<dbReference type="EMBL" id="CAIF01000208">
    <property type="protein sequence ID" value="CCH45728.1"/>
    <property type="molecule type" value="Genomic_DNA"/>
</dbReference>
<feature type="transmembrane region" description="Helical" evidence="1">
    <location>
        <begin position="295"/>
        <end position="313"/>
    </location>
</feature>
<organism evidence="2 3">
    <name type="scientific">Wickerhamomyces ciferrii (strain ATCC 14091 / BCRC 22168 / CBS 111 / JCM 3599 / NBRC 0793 / NRRL Y-1031 F-60-10)</name>
    <name type="common">Yeast</name>
    <name type="synonym">Pichia ciferrii</name>
    <dbReference type="NCBI Taxonomy" id="1206466"/>
    <lineage>
        <taxon>Eukaryota</taxon>
        <taxon>Fungi</taxon>
        <taxon>Dikarya</taxon>
        <taxon>Ascomycota</taxon>
        <taxon>Saccharomycotina</taxon>
        <taxon>Saccharomycetes</taxon>
        <taxon>Phaffomycetales</taxon>
        <taxon>Wickerhamomycetaceae</taxon>
        <taxon>Wickerhamomyces</taxon>
    </lineage>
</organism>
<dbReference type="STRING" id="1206466.K0KXC7"/>
<sequence length="473" mass="54489">MSNQQYLESTAQDSKASNEVNPDLETFYQKYGDLEIKYIEPPQHSPWFTKPYALNYFHNDTLYRTKNERTSSKLELFLDLVITGILSNLTSNFISKGGSGYELIKFLGLFITVFVIWSDLKDFMNYYFNDDLLQRGFVIWLLVLLITFDNNCEFIDLGDDDENTLWICVGCYSMARLSLSAMLLFYSFFIHEHKIQMRLYGISLIITSLSWFWIFQIHNDSYKWIFAGFMLVIEQVIFCFSVLPWTKRKLGLEYSTALNIEHEDERFSGFVIIGIGELLYNIVSGSPLQKGLNERLTKGLSILIMGYLIMGIYNHKDGCLRATHALRRSAITAILYIYLHAPLVASLLIIGDSGIELIQYHKVITEENFNILKCFQVGLGMVLILLTGLASLDKSRDGEDSQEFSKFGRLSMRIPVAIVIIGLTWSFKMFSIGTIIWIDTGLLFICYFYEFIVMNPLNFNIRINLGLTNVQDV</sequence>
<dbReference type="PANTHER" id="PTHR36840:SF1">
    <property type="entry name" value="BLL5714 PROTEIN"/>
    <property type="match status" value="1"/>
</dbReference>
<protein>
    <submittedName>
        <fullName evidence="2">Membrane protein</fullName>
    </submittedName>
</protein>
<feature type="transmembrane region" description="Helical" evidence="1">
    <location>
        <begin position="370"/>
        <end position="389"/>
    </location>
</feature>
<evidence type="ECO:0000313" key="3">
    <source>
        <dbReference type="Proteomes" id="UP000009328"/>
    </source>
</evidence>
<dbReference type="InterPro" id="IPR010640">
    <property type="entry name" value="Low_temperature_requirement_A"/>
</dbReference>
<dbReference type="PANTHER" id="PTHR36840">
    <property type="entry name" value="BLL5714 PROTEIN"/>
    <property type="match status" value="1"/>
</dbReference>
<feature type="transmembrane region" description="Helical" evidence="1">
    <location>
        <begin position="333"/>
        <end position="350"/>
    </location>
</feature>
<proteinExistence type="predicted"/>
<name>K0KXC7_WICCF</name>
<dbReference type="Proteomes" id="UP000009328">
    <property type="component" value="Unassembled WGS sequence"/>
</dbReference>
<feature type="transmembrane region" description="Helical" evidence="1">
    <location>
        <begin position="199"/>
        <end position="218"/>
    </location>
</feature>
<dbReference type="HOGENOM" id="CLU_022899_0_0_1"/>
<feature type="transmembrane region" description="Helical" evidence="1">
    <location>
        <begin position="410"/>
        <end position="428"/>
    </location>
</feature>
<dbReference type="eggNOG" id="ENOG502RZXZ">
    <property type="taxonomic scope" value="Eukaryota"/>
</dbReference>
<reference evidence="2 3" key="1">
    <citation type="journal article" date="2012" name="Eukaryot. Cell">
        <title>Draft genome sequence of Wickerhamomyces ciferrii NRRL Y-1031 F-60-10.</title>
        <authorList>
            <person name="Schneider J."/>
            <person name="Andrea H."/>
            <person name="Blom J."/>
            <person name="Jaenicke S."/>
            <person name="Ruckert C."/>
            <person name="Schorsch C."/>
            <person name="Szczepanowski R."/>
            <person name="Farwick M."/>
            <person name="Goesmann A."/>
            <person name="Puhler A."/>
            <person name="Schaffer S."/>
            <person name="Tauch A."/>
            <person name="Kohler T."/>
            <person name="Brinkrolf K."/>
        </authorList>
    </citation>
    <scope>NUCLEOTIDE SEQUENCE [LARGE SCALE GENOMIC DNA]</scope>
    <source>
        <strain evidence="3">ATCC 14091 / BCRC 22168 / CBS 111 / JCM 3599 / NBRC 0793 / NRRL Y-1031 F-60-10</strain>
    </source>
</reference>
<feature type="transmembrane region" description="Helical" evidence="1">
    <location>
        <begin position="100"/>
        <end position="120"/>
    </location>
</feature>
<feature type="transmembrane region" description="Helical" evidence="1">
    <location>
        <begin position="164"/>
        <end position="187"/>
    </location>
</feature>
<evidence type="ECO:0000256" key="1">
    <source>
        <dbReference type="SAM" id="Phobius"/>
    </source>
</evidence>
<feature type="transmembrane region" description="Helical" evidence="1">
    <location>
        <begin position="267"/>
        <end position="283"/>
    </location>
</feature>
<evidence type="ECO:0000313" key="2">
    <source>
        <dbReference type="EMBL" id="CCH45728.1"/>
    </source>
</evidence>
<feature type="transmembrane region" description="Helical" evidence="1">
    <location>
        <begin position="434"/>
        <end position="453"/>
    </location>
</feature>
<keyword evidence="1" id="KW-1133">Transmembrane helix</keyword>
<accession>K0KXC7</accession>
<keyword evidence="1" id="KW-0812">Transmembrane</keyword>
<keyword evidence="1" id="KW-0472">Membrane</keyword>
<comment type="caution">
    <text evidence="2">The sequence shown here is derived from an EMBL/GenBank/DDBJ whole genome shotgun (WGS) entry which is preliminary data.</text>
</comment>
<keyword evidence="3" id="KW-1185">Reference proteome</keyword>
<dbReference type="InParanoid" id="K0KXC7"/>
<dbReference type="AlphaFoldDB" id="K0KXC7"/>
<feature type="transmembrane region" description="Helical" evidence="1">
    <location>
        <begin position="224"/>
        <end position="246"/>
    </location>
</feature>
<feature type="transmembrane region" description="Helical" evidence="1">
    <location>
        <begin position="132"/>
        <end position="148"/>
    </location>
</feature>
<dbReference type="Pfam" id="PF06772">
    <property type="entry name" value="LtrA"/>
    <property type="match status" value="1"/>
</dbReference>